<evidence type="ECO:0000256" key="7">
    <source>
        <dbReference type="ARBA" id="ARBA00022989"/>
    </source>
</evidence>
<dbReference type="PANTHER" id="PTHR30588">
    <property type="entry name" value="BRANCHED-CHAIN AMINO ACID TRANSPORT SYSTEM 2 CARRIER PROTEIN"/>
    <property type="match status" value="1"/>
</dbReference>
<feature type="transmembrane region" description="Helical" evidence="9">
    <location>
        <begin position="72"/>
        <end position="94"/>
    </location>
</feature>
<comment type="function">
    <text evidence="9">Component of the transport system for branched-chain amino acids.</text>
</comment>
<feature type="transmembrane region" description="Helical" evidence="9">
    <location>
        <begin position="185"/>
        <end position="206"/>
    </location>
</feature>
<feature type="transmembrane region" description="Helical" evidence="9">
    <location>
        <begin position="341"/>
        <end position="359"/>
    </location>
</feature>
<dbReference type="PANTHER" id="PTHR30588:SF0">
    <property type="entry name" value="BRANCHED-CHAIN AMINO ACID PERMEASE BRNQ"/>
    <property type="match status" value="1"/>
</dbReference>
<evidence type="ECO:0000313" key="11">
    <source>
        <dbReference type="Proteomes" id="UP000242694"/>
    </source>
</evidence>
<feature type="transmembrane region" description="Helical" evidence="9">
    <location>
        <begin position="275"/>
        <end position="299"/>
    </location>
</feature>
<keyword evidence="5 9" id="KW-0812">Transmembrane</keyword>
<evidence type="ECO:0000313" key="10">
    <source>
        <dbReference type="EMBL" id="PTH18115.1"/>
    </source>
</evidence>
<sequence>MKRFIFISGLMLFSFFFGAGNLIFPPMLGYTAQHHMWIAMAGFAITGILLPYITVIIVAHMNGGVESVGNKVHPIFGTIFAICIYLSIGALYGIPRAANVAYEIGTQHILPVHNQVTLIIFSIIFFLVVYLISLYPNHIIDNLGKYLTPALIIIIAVLCVLTIINPDSQIGNPTGEYADTPVVSGILEGYFTMDLVAALAFAVVIVQGFKMKGITDQKQLVSSVAKAGLISALLLVVIYFALAYVGATTGKPGFTDGTQILTYNSVRVFGTFGNLIFGVIVILACLTTCIGLVNACAAFAVKKIPKLTYKWFVLIFSVLGFLVSTLGLELILNIAVPLLTFIYPTSIVLVLVSFVSIFIKIDFKYAYIIPTISTLIISVMQIVNDFNLVPFIARIYQWLPLADIELAWLIPFIVLFIIGGIIDYFKQPQPQHS</sequence>
<comment type="similarity">
    <text evidence="2 9">Belongs to the branched chain amino acid transporter family.</text>
</comment>
<dbReference type="RefSeq" id="WP_107393019.1">
    <property type="nucleotide sequence ID" value="NZ_JALKTO010000003.1"/>
</dbReference>
<feature type="transmembrane region" description="Helical" evidence="9">
    <location>
        <begin position="406"/>
        <end position="425"/>
    </location>
</feature>
<feature type="transmembrane region" description="Helical" evidence="9">
    <location>
        <begin position="5"/>
        <end position="24"/>
    </location>
</feature>
<evidence type="ECO:0000256" key="6">
    <source>
        <dbReference type="ARBA" id="ARBA00022970"/>
    </source>
</evidence>
<dbReference type="InterPro" id="IPR004685">
    <property type="entry name" value="Brnchd-chn_aa_trnsp_Livcs"/>
</dbReference>
<gene>
    <name evidence="10" type="primary">brnQ</name>
    <name evidence="10" type="ORF">BU607_06420</name>
</gene>
<dbReference type="EMBL" id="PZDI01000025">
    <property type="protein sequence ID" value="PTH18115.1"/>
    <property type="molecule type" value="Genomic_DNA"/>
</dbReference>
<dbReference type="Proteomes" id="UP000242694">
    <property type="component" value="Unassembled WGS sequence"/>
</dbReference>
<evidence type="ECO:0000256" key="5">
    <source>
        <dbReference type="ARBA" id="ARBA00022692"/>
    </source>
</evidence>
<keyword evidence="4" id="KW-1003">Cell membrane</keyword>
<feature type="transmembrane region" description="Helical" evidence="9">
    <location>
        <begin position="114"/>
        <end position="134"/>
    </location>
</feature>
<dbReference type="NCBIfam" id="TIGR00796">
    <property type="entry name" value="livcs"/>
    <property type="match status" value="1"/>
</dbReference>
<keyword evidence="6 9" id="KW-0029">Amino-acid transport</keyword>
<evidence type="ECO:0000256" key="9">
    <source>
        <dbReference type="RuleBase" id="RU362122"/>
    </source>
</evidence>
<comment type="subcellular location">
    <subcellularLocation>
        <location evidence="1 9">Cell membrane</location>
        <topology evidence="1 9">Multi-pass membrane protein</topology>
    </subcellularLocation>
</comment>
<keyword evidence="8 9" id="KW-0472">Membrane</keyword>
<reference evidence="10 11" key="1">
    <citation type="journal article" date="2016" name="Front. Microbiol.">
        <title>Comprehensive Phylogenetic Analysis of Bovine Non-aureus Staphylococci Species Based on Whole-Genome Sequencing.</title>
        <authorList>
            <person name="Naushad S."/>
            <person name="Barkema H.W."/>
            <person name="Luby C."/>
            <person name="Condas L.A."/>
            <person name="Nobrega D.B."/>
            <person name="Carson D.A."/>
            <person name="De Buck J."/>
        </authorList>
    </citation>
    <scope>NUCLEOTIDE SEQUENCE [LARGE SCALE GENOMIC DNA]</scope>
    <source>
        <strain evidence="10 11">SNUC 993</strain>
    </source>
</reference>
<feature type="transmembrane region" description="Helical" evidence="9">
    <location>
        <begin position="366"/>
        <end position="386"/>
    </location>
</feature>
<proteinExistence type="inferred from homology"/>
<accession>A0ABX5IDY0</accession>
<keyword evidence="7 9" id="KW-1133">Transmembrane helix</keyword>
<organism evidence="10 11">
    <name type="scientific">Staphylococcus auricularis</name>
    <dbReference type="NCBI Taxonomy" id="29379"/>
    <lineage>
        <taxon>Bacteria</taxon>
        <taxon>Bacillati</taxon>
        <taxon>Bacillota</taxon>
        <taxon>Bacilli</taxon>
        <taxon>Bacillales</taxon>
        <taxon>Staphylococcaceae</taxon>
        <taxon>Staphylococcus</taxon>
    </lineage>
</organism>
<feature type="transmembrane region" description="Helical" evidence="9">
    <location>
        <begin position="227"/>
        <end position="247"/>
    </location>
</feature>
<feature type="transmembrane region" description="Helical" evidence="9">
    <location>
        <begin position="36"/>
        <end position="60"/>
    </location>
</feature>
<evidence type="ECO:0000256" key="1">
    <source>
        <dbReference type="ARBA" id="ARBA00004651"/>
    </source>
</evidence>
<evidence type="ECO:0000256" key="3">
    <source>
        <dbReference type="ARBA" id="ARBA00022448"/>
    </source>
</evidence>
<name>A0ABX5IDY0_9STAP</name>
<comment type="caution">
    <text evidence="10">The sequence shown here is derived from an EMBL/GenBank/DDBJ whole genome shotgun (WGS) entry which is preliminary data.</text>
</comment>
<evidence type="ECO:0000256" key="8">
    <source>
        <dbReference type="ARBA" id="ARBA00023136"/>
    </source>
</evidence>
<feature type="transmembrane region" description="Helical" evidence="9">
    <location>
        <begin position="146"/>
        <end position="165"/>
    </location>
</feature>
<keyword evidence="3 9" id="KW-0813">Transport</keyword>
<keyword evidence="11" id="KW-1185">Reference proteome</keyword>
<protein>
    <recommendedName>
        <fullName evidence="9">Branched-chain amino acid transport system carrier protein</fullName>
    </recommendedName>
</protein>
<feature type="transmembrane region" description="Helical" evidence="9">
    <location>
        <begin position="311"/>
        <end position="335"/>
    </location>
</feature>
<evidence type="ECO:0000256" key="2">
    <source>
        <dbReference type="ARBA" id="ARBA00008540"/>
    </source>
</evidence>
<dbReference type="Pfam" id="PF05525">
    <property type="entry name" value="Branch_AA_trans"/>
    <property type="match status" value="1"/>
</dbReference>
<evidence type="ECO:0000256" key="4">
    <source>
        <dbReference type="ARBA" id="ARBA00022475"/>
    </source>
</evidence>